<dbReference type="Proteomes" id="UP000031408">
    <property type="component" value="Unassembled WGS sequence"/>
</dbReference>
<dbReference type="RefSeq" id="WP_039140660.1">
    <property type="nucleotide sequence ID" value="NZ_JSVC01000015.1"/>
</dbReference>
<dbReference type="OrthoDB" id="1119958at2"/>
<dbReference type="InterPro" id="IPR008579">
    <property type="entry name" value="UGlyAH_Cupin_dom"/>
</dbReference>
<evidence type="ECO:0000313" key="2">
    <source>
        <dbReference type="EMBL" id="KIC94085.1"/>
    </source>
</evidence>
<comment type="caution">
    <text evidence="2">The sequence shown here is derived from an EMBL/GenBank/DDBJ whole genome shotgun (WGS) entry which is preliminary data.</text>
</comment>
<organism evidence="2 3">
    <name type="scientific">Flavihumibacter solisilvae</name>
    <dbReference type="NCBI Taxonomy" id="1349421"/>
    <lineage>
        <taxon>Bacteria</taxon>
        <taxon>Pseudomonadati</taxon>
        <taxon>Bacteroidota</taxon>
        <taxon>Chitinophagia</taxon>
        <taxon>Chitinophagales</taxon>
        <taxon>Chitinophagaceae</taxon>
        <taxon>Flavihumibacter</taxon>
    </lineage>
</organism>
<dbReference type="AlphaFoldDB" id="A0A0C1IIR3"/>
<dbReference type="InterPro" id="IPR011051">
    <property type="entry name" value="RmlC_Cupin_sf"/>
</dbReference>
<dbReference type="Gene3D" id="2.60.120.10">
    <property type="entry name" value="Jelly Rolls"/>
    <property type="match status" value="1"/>
</dbReference>
<proteinExistence type="predicted"/>
<evidence type="ECO:0000259" key="1">
    <source>
        <dbReference type="Pfam" id="PF05899"/>
    </source>
</evidence>
<name>A0A0C1IIR3_9BACT</name>
<dbReference type="SUPFAM" id="SSF51182">
    <property type="entry name" value="RmlC-like cupins"/>
    <property type="match status" value="1"/>
</dbReference>
<gene>
    <name evidence="2" type="ORF">OI18_13865</name>
</gene>
<evidence type="ECO:0000313" key="3">
    <source>
        <dbReference type="Proteomes" id="UP000031408"/>
    </source>
</evidence>
<dbReference type="Pfam" id="PF05899">
    <property type="entry name" value="Cupin_3"/>
    <property type="match status" value="1"/>
</dbReference>
<reference evidence="2 3" key="1">
    <citation type="submission" date="2014-11" db="EMBL/GenBank/DDBJ databases">
        <title>Genome sequence of Flavihumibacter solisilvae 3-3.</title>
        <authorList>
            <person name="Zhou G."/>
            <person name="Li M."/>
            <person name="Wang G."/>
        </authorList>
    </citation>
    <scope>NUCLEOTIDE SEQUENCE [LARGE SCALE GENOMIC DNA]</scope>
    <source>
        <strain evidence="2 3">3-3</strain>
    </source>
</reference>
<accession>A0A0C1IIR3</accession>
<keyword evidence="3" id="KW-1185">Reference proteome</keyword>
<dbReference type="EMBL" id="JSVC01000015">
    <property type="protein sequence ID" value="KIC94085.1"/>
    <property type="molecule type" value="Genomic_DNA"/>
</dbReference>
<dbReference type="InterPro" id="IPR014710">
    <property type="entry name" value="RmlC-like_jellyroll"/>
</dbReference>
<protein>
    <recommendedName>
        <fullName evidence="1">(S)-ureidoglycine aminohydrolase cupin domain-containing protein</fullName>
    </recommendedName>
</protein>
<feature type="domain" description="(S)-ureidoglycine aminohydrolase cupin" evidence="1">
    <location>
        <begin position="60"/>
        <end position="95"/>
    </location>
</feature>
<sequence>MKIRKEDIPVKMEAPGTIMRSMGGYGGMAVAFNELPAGTDMGPLLQGLKNDSCHCPHWGYVVEGEMVLKYDDGTTERYTTGDVFYLPPGHTGTIEKDTKLIDFSPEKEFKEVMDHIANKLAQLSGETAKA</sequence>
<dbReference type="STRING" id="1349421.OI18_13865"/>